<protein>
    <submittedName>
        <fullName evidence="1">Uncharacterized protein</fullName>
    </submittedName>
</protein>
<accession>A0A7V0LTK9</accession>
<reference evidence="1" key="1">
    <citation type="journal article" date="2020" name="mSystems">
        <title>Genome- and Community-Level Interaction Insights into Carbon Utilization and Element Cycling Functions of Hydrothermarchaeota in Hydrothermal Sediment.</title>
        <authorList>
            <person name="Zhou Z."/>
            <person name="Liu Y."/>
            <person name="Xu W."/>
            <person name="Pan J."/>
            <person name="Luo Z.H."/>
            <person name="Li M."/>
        </authorList>
    </citation>
    <scope>NUCLEOTIDE SEQUENCE [LARGE SCALE GENOMIC DNA]</scope>
    <source>
        <strain evidence="1">HyVt-28</strain>
    </source>
</reference>
<evidence type="ECO:0000313" key="1">
    <source>
        <dbReference type="EMBL" id="HDL59912.1"/>
    </source>
</evidence>
<comment type="caution">
    <text evidence="1">The sequence shown here is derived from an EMBL/GenBank/DDBJ whole genome shotgun (WGS) entry which is preliminary data.</text>
</comment>
<feature type="non-terminal residue" evidence="1">
    <location>
        <position position="98"/>
    </location>
</feature>
<dbReference type="AlphaFoldDB" id="A0A7V0LTK9"/>
<proteinExistence type="predicted"/>
<dbReference type="PROSITE" id="PS51257">
    <property type="entry name" value="PROKAR_LIPOPROTEIN"/>
    <property type="match status" value="1"/>
</dbReference>
<name>A0A7V0LTK9_UNCW3</name>
<sequence length="98" mass="10494">MFKKIIPILFLLIITSCQREEFKQLVVSAQLSATKLDTLNVNIALAVVAEASLDISDESEAPSITPPEPQDTAFDLPDLPAGLEPVEGAKVVFAGETL</sequence>
<dbReference type="Proteomes" id="UP000886381">
    <property type="component" value="Unassembled WGS sequence"/>
</dbReference>
<dbReference type="EMBL" id="DRDR01000022">
    <property type="protein sequence ID" value="HDL59912.1"/>
    <property type="molecule type" value="Genomic_DNA"/>
</dbReference>
<gene>
    <name evidence="1" type="ORF">ENH14_00490</name>
</gene>
<organism evidence="1">
    <name type="scientific">candidate division WOR-3 bacterium</name>
    <dbReference type="NCBI Taxonomy" id="2052148"/>
    <lineage>
        <taxon>Bacteria</taxon>
        <taxon>Bacteria division WOR-3</taxon>
    </lineage>
</organism>